<protein>
    <submittedName>
        <fullName evidence="2">Uncharacterized protein</fullName>
    </submittedName>
</protein>
<feature type="region of interest" description="Disordered" evidence="1">
    <location>
        <begin position="276"/>
        <end position="309"/>
    </location>
</feature>
<feature type="compositionally biased region" description="Polar residues" evidence="1">
    <location>
        <begin position="283"/>
        <end position="298"/>
    </location>
</feature>
<feature type="region of interest" description="Disordered" evidence="1">
    <location>
        <begin position="191"/>
        <end position="257"/>
    </location>
</feature>
<feature type="compositionally biased region" description="Gly residues" evidence="1">
    <location>
        <begin position="434"/>
        <end position="444"/>
    </location>
</feature>
<gene>
    <name evidence="2" type="ORF">OAUR00152_LOCUS11397</name>
</gene>
<feature type="compositionally biased region" description="Low complexity" evidence="1">
    <location>
        <begin position="671"/>
        <end position="687"/>
    </location>
</feature>
<sequence length="766" mass="80486">MTIPECLRRVGYGYAYERRCTIMLRPGSAVTSPWYENVTAMAHFVLKLASSHPVVLTKSAITGATDGAGDSAEDMVLYSVVCEYRCHVPHQSAVLLTNGREVAAMTSMGSGPATAASNAGFIMRQADPKNAGAHSEELDEGSALGGLLDRTTLCSTVTDVQRAKLRYRLEVLSGVTGNAYSYGRTADLPGPSAWEATTQGINDASGGGGTATGRKGGRGSADARGGSARSSTGSLGGSRRSSSHSVDGPSISGGGSSMGAMGGVFSCPAVSVTPGDTVGIGGQNPQNQRGSSAASGASKNPRANADYYGPGRGVTRVGLNLVEGHYADLVRNDFARQQANNKDGTFASGAAPHRFLSDNYRLLDPQSHHNPRRVGLTARGVPSHHVVLMDPSERGRIYVDSRFVTLWGSDPTLGSHGPALFGYDLNGDDVPIEGGVGGGGGGASSLGPSSASRGRPRVSDFDKLKKEISRVIQEVLIDASQMHKDFGGRLLSRLLYGHDRPEEAMARSDASDADLARPSLESEVMSSAFFDPVGISAKALATRFSRQFGREAYPCLPCDVPYVKGRIGPHRVPSAVPQRLLDVFRRGGYFDLRKTEEDAWFGKGMGGRGGGAYGAGHAADPALASRILNGAVSFVQRAETLTAVTSGKGPLVTFENVLFVRRESLIPPPSSSSQSQSSPSNSSPSSFSNEYMCRYNGDGDGKFYVNDMIFTMPLTSGASGVNAAGIMNGSGAEEANLLRRAYMLGMYLAQRHPDPGLLVRYALNGK</sequence>
<reference evidence="2" key="1">
    <citation type="submission" date="2021-01" db="EMBL/GenBank/DDBJ databases">
        <authorList>
            <person name="Corre E."/>
            <person name="Pelletier E."/>
            <person name="Niang G."/>
            <person name="Scheremetjew M."/>
            <person name="Finn R."/>
            <person name="Kale V."/>
            <person name="Holt S."/>
            <person name="Cochrane G."/>
            <person name="Meng A."/>
            <person name="Brown T."/>
            <person name="Cohen L."/>
        </authorList>
    </citation>
    <scope>NUCLEOTIDE SEQUENCE</scope>
    <source>
        <strain evidence="2">Isolate 1302-5</strain>
    </source>
</reference>
<dbReference type="AlphaFoldDB" id="A0A7S4IHF2"/>
<dbReference type="EMBL" id="HBKQ01016897">
    <property type="protein sequence ID" value="CAE2229519.1"/>
    <property type="molecule type" value="Transcribed_RNA"/>
</dbReference>
<evidence type="ECO:0000256" key="1">
    <source>
        <dbReference type="SAM" id="MobiDB-lite"/>
    </source>
</evidence>
<organism evidence="2">
    <name type="scientific">Odontella aurita</name>
    <dbReference type="NCBI Taxonomy" id="265563"/>
    <lineage>
        <taxon>Eukaryota</taxon>
        <taxon>Sar</taxon>
        <taxon>Stramenopiles</taxon>
        <taxon>Ochrophyta</taxon>
        <taxon>Bacillariophyta</taxon>
        <taxon>Mediophyceae</taxon>
        <taxon>Biddulphiophycidae</taxon>
        <taxon>Eupodiscales</taxon>
        <taxon>Odontellaceae</taxon>
        <taxon>Odontella</taxon>
    </lineage>
</organism>
<evidence type="ECO:0000313" key="2">
    <source>
        <dbReference type="EMBL" id="CAE2229519.1"/>
    </source>
</evidence>
<proteinExistence type="predicted"/>
<feature type="region of interest" description="Disordered" evidence="1">
    <location>
        <begin position="665"/>
        <end position="687"/>
    </location>
</feature>
<feature type="region of interest" description="Disordered" evidence="1">
    <location>
        <begin position="432"/>
        <end position="459"/>
    </location>
</feature>
<accession>A0A7S4IHF2</accession>
<name>A0A7S4IHF2_9STRA</name>
<feature type="compositionally biased region" description="Low complexity" evidence="1">
    <location>
        <begin position="220"/>
        <end position="250"/>
    </location>
</feature>